<comment type="caution">
    <text evidence="9">The sequence shown here is derived from an EMBL/GenBank/DDBJ whole genome shotgun (WGS) entry which is preliminary data.</text>
</comment>
<evidence type="ECO:0000259" key="8">
    <source>
        <dbReference type="PROSITE" id="PS51198"/>
    </source>
</evidence>
<keyword evidence="10" id="KW-1185">Reference proteome</keyword>
<dbReference type="PANTHER" id="PTHR11070:SF2">
    <property type="entry name" value="ATP-DEPENDENT DNA HELICASE SRS2"/>
    <property type="match status" value="1"/>
</dbReference>
<dbReference type="PANTHER" id="PTHR11070">
    <property type="entry name" value="UVRD / RECB / PCRA DNA HELICASE FAMILY MEMBER"/>
    <property type="match status" value="1"/>
</dbReference>
<evidence type="ECO:0000256" key="6">
    <source>
        <dbReference type="ARBA" id="ARBA00034923"/>
    </source>
</evidence>
<organism evidence="9 10">
    <name type="scientific">Pseudomonas aestuarii</name>
    <dbReference type="NCBI Taxonomy" id="3018340"/>
    <lineage>
        <taxon>Bacteria</taxon>
        <taxon>Pseudomonadati</taxon>
        <taxon>Pseudomonadota</taxon>
        <taxon>Gammaproteobacteria</taxon>
        <taxon>Pseudomonadales</taxon>
        <taxon>Pseudomonadaceae</taxon>
        <taxon>Pseudomonas</taxon>
    </lineage>
</organism>
<dbReference type="InterPro" id="IPR027417">
    <property type="entry name" value="P-loop_NTPase"/>
</dbReference>
<feature type="domain" description="UvrD-like helicase ATP-binding" evidence="8">
    <location>
        <begin position="3"/>
        <end position="288"/>
    </location>
</feature>
<reference evidence="9 10" key="1">
    <citation type="submission" date="2023-01" db="EMBL/GenBank/DDBJ databases">
        <title>Pseudomonas SA3-5T sp. nov., isolated from tidal flat sediment.</title>
        <authorList>
            <person name="Kim H.S."/>
            <person name="Kim J.-S."/>
            <person name="Suh M.K."/>
            <person name="Eom M.K."/>
            <person name="Lee J.-S."/>
        </authorList>
    </citation>
    <scope>NUCLEOTIDE SEQUENCE [LARGE SCALE GENOMIC DNA]</scope>
    <source>
        <strain evidence="9 10">SA3-5</strain>
    </source>
</reference>
<dbReference type="Pfam" id="PF00580">
    <property type="entry name" value="UvrD-helicase"/>
    <property type="match status" value="1"/>
</dbReference>
<dbReference type="Proteomes" id="UP001212042">
    <property type="component" value="Unassembled WGS sequence"/>
</dbReference>
<dbReference type="InterPro" id="IPR000212">
    <property type="entry name" value="DNA_helicase_UvrD/REP"/>
</dbReference>
<dbReference type="PROSITE" id="PS51198">
    <property type="entry name" value="UVRD_HELICASE_ATP_BIND"/>
    <property type="match status" value="1"/>
</dbReference>
<keyword evidence="3 7" id="KW-0347">Helicase</keyword>
<evidence type="ECO:0000313" key="10">
    <source>
        <dbReference type="Proteomes" id="UP001212042"/>
    </source>
</evidence>
<evidence type="ECO:0000313" key="9">
    <source>
        <dbReference type="EMBL" id="MDA7087085.1"/>
    </source>
</evidence>
<keyword evidence="5" id="KW-0238">DNA-binding</keyword>
<dbReference type="RefSeq" id="WP_271347977.1">
    <property type="nucleotide sequence ID" value="NZ_JAQJZJ010000005.1"/>
</dbReference>
<gene>
    <name evidence="9" type="ORF">PH586_11880</name>
</gene>
<name>A0ABT4XFS8_9PSED</name>
<dbReference type="EMBL" id="JAQJZJ010000005">
    <property type="protein sequence ID" value="MDA7087085.1"/>
    <property type="molecule type" value="Genomic_DNA"/>
</dbReference>
<evidence type="ECO:0000256" key="2">
    <source>
        <dbReference type="ARBA" id="ARBA00022801"/>
    </source>
</evidence>
<dbReference type="Gene3D" id="1.10.10.160">
    <property type="match status" value="1"/>
</dbReference>
<protein>
    <recommendedName>
        <fullName evidence="6">DNA 3'-5' helicase II</fullName>
    </recommendedName>
</protein>
<dbReference type="GO" id="GO:0004386">
    <property type="term" value="F:helicase activity"/>
    <property type="evidence" value="ECO:0007669"/>
    <property type="project" value="UniProtKB-KW"/>
</dbReference>
<dbReference type="InterPro" id="IPR013986">
    <property type="entry name" value="DExx_box_DNA_helicase_dom_sf"/>
</dbReference>
<proteinExistence type="predicted"/>
<evidence type="ECO:0000256" key="7">
    <source>
        <dbReference type="PROSITE-ProRule" id="PRU00560"/>
    </source>
</evidence>
<sequence length="582" mass="64943">MIFPTEEQQAYMSTSLEKNVYLRACPGSGKTEVIAAMVSNAIRDWTRFPAGMAVLTFSNSATDELTKRLSRHLGESVAYPHCVSTFDSFLLSQIVAGVASVITEFPGREGDFRIRVVDNTSNLFLTSSKVSNQRISACRYDYDLTSKSFVFHTGELTLDKQLNKVEQTPALVEDLVKTKKRLWKAGFTTYGDVEMIAIKALGLKILSDYFERLARRYPVVFVDECQDLSTAQLRIIKSLHQFGMRFHFVGDLNQSIYGFRRSEPALVKQFIEELAFTSCDLTANWRSGQGVVDLCCSLMKLDRLSGNPAIEVIRPKLIQYAKCPSEIVATVLELTRPYQHIVVVARGHSTLQRFSVGSALKPLEELALACIQFRSDDMSEVRQAMETFAAWLAAKLGTQVRTSAMSCPHDVESSLTWRLFVSNCLIYLSTCGSANVDLTWKSWAFLTKNTIRSIPDQPFVPDVLAGKLEGLREAHLSAPAALGKTTLQSRLVARHQDTGTRIRFATIHQVKGETHEATVVVSSLQSGPHQSNWKDWLADPASEAARFAYVASSRPSHLLIWAVKKLKDDESKTLSDLGFEIL</sequence>
<accession>A0ABT4XFS8</accession>
<evidence type="ECO:0000256" key="3">
    <source>
        <dbReference type="ARBA" id="ARBA00022806"/>
    </source>
</evidence>
<keyword evidence="2 7" id="KW-0378">Hydrolase</keyword>
<dbReference type="SUPFAM" id="SSF52540">
    <property type="entry name" value="P-loop containing nucleoside triphosphate hydrolases"/>
    <property type="match status" value="1"/>
</dbReference>
<dbReference type="InterPro" id="IPR014016">
    <property type="entry name" value="UvrD-like_ATP-bd"/>
</dbReference>
<keyword evidence="1 7" id="KW-0547">Nucleotide-binding</keyword>
<keyword evidence="4 7" id="KW-0067">ATP-binding</keyword>
<dbReference type="Gene3D" id="3.40.50.300">
    <property type="entry name" value="P-loop containing nucleotide triphosphate hydrolases"/>
    <property type="match status" value="1"/>
</dbReference>
<evidence type="ECO:0000256" key="5">
    <source>
        <dbReference type="ARBA" id="ARBA00023125"/>
    </source>
</evidence>
<evidence type="ECO:0000256" key="4">
    <source>
        <dbReference type="ARBA" id="ARBA00022840"/>
    </source>
</evidence>
<evidence type="ECO:0000256" key="1">
    <source>
        <dbReference type="ARBA" id="ARBA00022741"/>
    </source>
</evidence>
<feature type="binding site" evidence="7">
    <location>
        <begin position="24"/>
        <end position="31"/>
    </location>
    <ligand>
        <name>ATP</name>
        <dbReference type="ChEBI" id="CHEBI:30616"/>
    </ligand>
</feature>